<evidence type="ECO:0000313" key="1">
    <source>
        <dbReference type="EMBL" id="KAF6427972.1"/>
    </source>
</evidence>
<keyword evidence="2" id="KW-1185">Reference proteome</keyword>
<sequence length="168" mass="19295">MWQFKSAGSLGLCLFPLKPSTGWMRPTHRVEGNLHYPESADLNAKLIRGNSFVEISRILFDRMFEPHGLATQKGTMNLTVLLKRWPFLTRPHRVPRTTNRLRQGRTWLGICAAAGTRFRFCFICAAHFFRRRSDTARPKPKPGIISKQQFPPPILGLISLYSNVFDIK</sequence>
<dbReference type="AlphaFoldDB" id="A0A7J8DYL4"/>
<organism evidence="1 2">
    <name type="scientific">Rousettus aegyptiacus</name>
    <name type="common">Egyptian fruit bat</name>
    <name type="synonym">Pteropus aegyptiacus</name>
    <dbReference type="NCBI Taxonomy" id="9407"/>
    <lineage>
        <taxon>Eukaryota</taxon>
        <taxon>Metazoa</taxon>
        <taxon>Chordata</taxon>
        <taxon>Craniata</taxon>
        <taxon>Vertebrata</taxon>
        <taxon>Euteleostomi</taxon>
        <taxon>Mammalia</taxon>
        <taxon>Eutheria</taxon>
        <taxon>Laurasiatheria</taxon>
        <taxon>Chiroptera</taxon>
        <taxon>Yinpterochiroptera</taxon>
        <taxon>Pteropodoidea</taxon>
        <taxon>Pteropodidae</taxon>
        <taxon>Rousettinae</taxon>
        <taxon>Rousettus</taxon>
    </lineage>
</organism>
<dbReference type="EMBL" id="JACASE010000011">
    <property type="protein sequence ID" value="KAF6427972.1"/>
    <property type="molecule type" value="Genomic_DNA"/>
</dbReference>
<gene>
    <name evidence="1" type="ORF">HJG63_008432</name>
</gene>
<comment type="caution">
    <text evidence="1">The sequence shown here is derived from an EMBL/GenBank/DDBJ whole genome shotgun (WGS) entry which is preliminary data.</text>
</comment>
<name>A0A7J8DYL4_ROUAE</name>
<protein>
    <submittedName>
        <fullName evidence="1">Uncharacterized protein</fullName>
    </submittedName>
</protein>
<reference evidence="1 2" key="1">
    <citation type="journal article" date="2020" name="Nature">
        <title>Six reference-quality genomes reveal evolution of bat adaptations.</title>
        <authorList>
            <person name="Jebb D."/>
            <person name="Huang Z."/>
            <person name="Pippel M."/>
            <person name="Hughes G.M."/>
            <person name="Lavrichenko K."/>
            <person name="Devanna P."/>
            <person name="Winkler S."/>
            <person name="Jermiin L.S."/>
            <person name="Skirmuntt E.C."/>
            <person name="Katzourakis A."/>
            <person name="Burkitt-Gray L."/>
            <person name="Ray D.A."/>
            <person name="Sullivan K.A.M."/>
            <person name="Roscito J.G."/>
            <person name="Kirilenko B.M."/>
            <person name="Davalos L.M."/>
            <person name="Corthals A.P."/>
            <person name="Power M.L."/>
            <person name="Jones G."/>
            <person name="Ransome R.D."/>
            <person name="Dechmann D.K.N."/>
            <person name="Locatelli A.G."/>
            <person name="Puechmaille S.J."/>
            <person name="Fedrigo O."/>
            <person name="Jarvis E.D."/>
            <person name="Hiller M."/>
            <person name="Vernes S.C."/>
            <person name="Myers E.W."/>
            <person name="Teeling E.C."/>
        </authorList>
    </citation>
    <scope>NUCLEOTIDE SEQUENCE [LARGE SCALE GENOMIC DNA]</scope>
    <source>
        <strain evidence="1">MRouAeg1</strain>
        <tissue evidence="1">Muscle</tissue>
    </source>
</reference>
<evidence type="ECO:0000313" key="2">
    <source>
        <dbReference type="Proteomes" id="UP000593571"/>
    </source>
</evidence>
<accession>A0A7J8DYL4</accession>
<dbReference type="Proteomes" id="UP000593571">
    <property type="component" value="Unassembled WGS sequence"/>
</dbReference>
<proteinExistence type="predicted"/>